<evidence type="ECO:0000313" key="1">
    <source>
        <dbReference type="EMBL" id="TYP63663.1"/>
    </source>
</evidence>
<dbReference type="AlphaFoldDB" id="A0A5S5BD97"/>
<dbReference type="Proteomes" id="UP000324282">
    <property type="component" value="Unassembled WGS sequence"/>
</dbReference>
<dbReference type="EMBL" id="VNHQ01000013">
    <property type="protein sequence ID" value="TYP63663.1"/>
    <property type="molecule type" value="Genomic_DNA"/>
</dbReference>
<keyword evidence="1" id="KW-0418">Kinase</keyword>
<evidence type="ECO:0000313" key="2">
    <source>
        <dbReference type="Proteomes" id="UP000324282"/>
    </source>
</evidence>
<organism evidence="1 2">
    <name type="scientific">Stutzerimonas stutzeri</name>
    <name type="common">Pseudomonas stutzeri</name>
    <dbReference type="NCBI Taxonomy" id="316"/>
    <lineage>
        <taxon>Bacteria</taxon>
        <taxon>Pseudomonadati</taxon>
        <taxon>Pseudomonadota</taxon>
        <taxon>Gammaproteobacteria</taxon>
        <taxon>Pseudomonadales</taxon>
        <taxon>Pseudomonadaceae</taxon>
        <taxon>Stutzerimonas</taxon>
    </lineage>
</organism>
<keyword evidence="1" id="KW-0808">Transferase</keyword>
<dbReference type="Pfam" id="PF06293">
    <property type="entry name" value="Kdo"/>
    <property type="match status" value="1"/>
</dbReference>
<dbReference type="InterPro" id="IPR027023">
    <property type="entry name" value="Put_LipoPS_kinase_InaA"/>
</dbReference>
<name>A0A5S5BD97_STUST</name>
<dbReference type="RefSeq" id="WP_148925356.1">
    <property type="nucleotide sequence ID" value="NZ_VNHQ01000013.1"/>
</dbReference>
<comment type="caution">
    <text evidence="1">The sequence shown here is derived from an EMBL/GenBank/DDBJ whole genome shotgun (WGS) entry which is preliminary data.</text>
</comment>
<dbReference type="PIRSF" id="PIRSF026326">
    <property type="entry name" value="InaA"/>
    <property type="match status" value="1"/>
</dbReference>
<reference evidence="1 2" key="1">
    <citation type="submission" date="2019-07" db="EMBL/GenBank/DDBJ databases">
        <title>Deep subsurface shale carbon reservoir microbial communities from Ohio and West Virginia, USA.</title>
        <authorList>
            <person name="Wrighton K."/>
        </authorList>
    </citation>
    <scope>NUCLEOTIDE SEQUENCE [LARGE SCALE GENOMIC DNA]</scope>
    <source>
        <strain evidence="1 2">NP_8Ht</strain>
    </source>
</reference>
<dbReference type="InterPro" id="IPR011009">
    <property type="entry name" value="Kinase-like_dom_sf"/>
</dbReference>
<dbReference type="GO" id="GO:0016301">
    <property type="term" value="F:kinase activity"/>
    <property type="evidence" value="ECO:0007669"/>
    <property type="project" value="UniProtKB-KW"/>
</dbReference>
<dbReference type="OrthoDB" id="5405319at2"/>
<protein>
    <submittedName>
        <fullName evidence="1">Lipopolysaccharide kinase (Kdo/WaaP) family protein</fullName>
    </submittedName>
</protein>
<gene>
    <name evidence="1" type="ORF">A9A72_123439</name>
</gene>
<dbReference type="SUPFAM" id="SSF56112">
    <property type="entry name" value="Protein kinase-like (PK-like)"/>
    <property type="match status" value="1"/>
</dbReference>
<accession>A0A5S5BD97</accession>
<proteinExistence type="predicted"/>
<sequence length="250" mass="28487">MRDFISPAHARSLRSAGLDSFDALWRLELNAVDAPNAVEGGWSSVYRLDIGGAGYYLKRQSNYLSRSWRHPFGEPTFAAEFRNICRYQHKQLPTLDVAFFAQRCARGEVSAVLLTRALDGWQDLSSLLDRWSGIGIVSRNAVLASCGRLARQLHGAGEVHGCFYPKHIFLRAHLGAYEACLIDLEKTRLLLGRRDRIRDLEALARRAKLWREEELRCFLASYLDENADSRAVEDWLKSIRARHHYKAAKA</sequence>